<gene>
    <name evidence="1" type="ORF">EIK79_03780</name>
</gene>
<name>A0A3P3RHM9_9EURY</name>
<dbReference type="InterPro" id="IPR015943">
    <property type="entry name" value="WD40/YVTN_repeat-like_dom_sf"/>
</dbReference>
<evidence type="ECO:0000313" key="1">
    <source>
        <dbReference type="EMBL" id="RRJ32961.1"/>
    </source>
</evidence>
<dbReference type="GO" id="GO:0016787">
    <property type="term" value="F:hydrolase activity"/>
    <property type="evidence" value="ECO:0007669"/>
    <property type="project" value="UniProtKB-KW"/>
</dbReference>
<sequence length="319" mass="35115">MLLAGTTDGVYRISDKETFESEHVLETDRAMRVRTFDSVGGAFAATKSGLYHSLDGTDWIELGVPRAEVYSVAVSPSGNRLYAGTHPAHMYVSTSFAPESDDRACEWEELTGFQELPSRSEWHTPRHRNEAHVRSLGVHPETPERLIAGVEVGGVHVSEDRGETWDERRIAFDARHSNDVHHVLLLGSDRYVASTGSGLYRTTDAGHSWTRIDDAVDHSYFREAFTADGRLYAAAARNPPPTWGGELGPDAALFESSDDGDSFETVSSPGGPNEFVLAWTTDDESVYAGTRGGYVLRRAEGEWTEVGQLPVSIRSLTRL</sequence>
<dbReference type="PANTHER" id="PTHR43739">
    <property type="entry name" value="XYLOGLUCANASE (EUROFUNG)"/>
    <property type="match status" value="1"/>
</dbReference>
<dbReference type="OrthoDB" id="197823at2157"/>
<dbReference type="RefSeq" id="WP_124953815.1">
    <property type="nucleotide sequence ID" value="NZ_RRCH01000005.1"/>
</dbReference>
<keyword evidence="1" id="KW-0378">Hydrolase</keyword>
<accession>A0A3P3RHM9</accession>
<dbReference type="Proteomes" id="UP000282322">
    <property type="component" value="Unassembled WGS sequence"/>
</dbReference>
<dbReference type="AlphaFoldDB" id="A0A3P3RHM9"/>
<proteinExistence type="predicted"/>
<evidence type="ECO:0000313" key="2">
    <source>
        <dbReference type="Proteomes" id="UP000282322"/>
    </source>
</evidence>
<dbReference type="GO" id="GO:0010411">
    <property type="term" value="P:xyloglucan metabolic process"/>
    <property type="evidence" value="ECO:0007669"/>
    <property type="project" value="TreeGrafter"/>
</dbReference>
<dbReference type="PANTHER" id="PTHR43739:SF5">
    <property type="entry name" value="EXO-ALPHA-SIALIDASE"/>
    <property type="match status" value="1"/>
</dbReference>
<protein>
    <submittedName>
        <fullName evidence="1">Glycosyl hydrolase</fullName>
    </submittedName>
</protein>
<dbReference type="Gene3D" id="2.130.10.10">
    <property type="entry name" value="YVTN repeat-like/Quinoprotein amine dehydrogenase"/>
    <property type="match status" value="1"/>
</dbReference>
<dbReference type="EMBL" id="RRCH01000005">
    <property type="protein sequence ID" value="RRJ32961.1"/>
    <property type="molecule type" value="Genomic_DNA"/>
</dbReference>
<dbReference type="InterPro" id="IPR052025">
    <property type="entry name" value="Xyloglucanase_GH74"/>
</dbReference>
<comment type="caution">
    <text evidence="1">The sequence shown here is derived from an EMBL/GenBank/DDBJ whole genome shotgun (WGS) entry which is preliminary data.</text>
</comment>
<reference evidence="1 2" key="1">
    <citation type="submission" date="2018-11" db="EMBL/GenBank/DDBJ databases">
        <title>Taxonoimc description of Halomarina strain SPP-AMP-1.</title>
        <authorList>
            <person name="Pal Y."/>
            <person name="Srinivasana K."/>
            <person name="Verma A."/>
            <person name="Kumar P."/>
        </authorList>
    </citation>
    <scope>NUCLEOTIDE SEQUENCE [LARGE SCALE GENOMIC DNA]</scope>
    <source>
        <strain evidence="1 2">SPP-AMP-1</strain>
    </source>
</reference>
<dbReference type="SUPFAM" id="SSF110296">
    <property type="entry name" value="Oligoxyloglucan reducing end-specific cellobiohydrolase"/>
    <property type="match status" value="1"/>
</dbReference>
<organism evidence="1 2">
    <name type="scientific">Halocatena pleomorpha</name>
    <dbReference type="NCBI Taxonomy" id="1785090"/>
    <lineage>
        <taxon>Archaea</taxon>
        <taxon>Methanobacteriati</taxon>
        <taxon>Methanobacteriota</taxon>
        <taxon>Stenosarchaea group</taxon>
        <taxon>Halobacteria</taxon>
        <taxon>Halobacteriales</taxon>
        <taxon>Natronomonadaceae</taxon>
        <taxon>Halocatena</taxon>
    </lineage>
</organism>
<keyword evidence="2" id="KW-1185">Reference proteome</keyword>